<evidence type="ECO:0008006" key="3">
    <source>
        <dbReference type="Google" id="ProtNLM"/>
    </source>
</evidence>
<sequence>MNDMNYYLLYFSKKYNGDWDEIMSSLNRHEFVPKKYIESLKNDVLKKKIEFFTTLDEEIYPKSFEKLKKPPFLMYFKGNIDLLKSVDISKKDEFCILDIKQYFSNNDIVESLLSSGIKIILVLPCGLETNFIKNSLKSVLPNNLLIISEYSGNYYSHSKETEERTNLIINNLKTQLYGEEFNQKDNYYEKLINWSNEILKKYQKINVKKQKT</sequence>
<protein>
    <recommendedName>
        <fullName evidence="3">DNA processing/uptake protein</fullName>
    </recommendedName>
</protein>
<keyword evidence="2" id="KW-1185">Reference proteome</keyword>
<gene>
    <name evidence="1" type="ORF">LQ356_01270</name>
</gene>
<accession>A0ABZ2TM35</accession>
<dbReference type="Proteomes" id="UP001622612">
    <property type="component" value="Chromosome"/>
</dbReference>
<proteinExistence type="predicted"/>
<evidence type="ECO:0000313" key="2">
    <source>
        <dbReference type="Proteomes" id="UP001622612"/>
    </source>
</evidence>
<evidence type="ECO:0000313" key="1">
    <source>
        <dbReference type="EMBL" id="WYM97515.1"/>
    </source>
</evidence>
<dbReference type="RefSeq" id="WP_405312009.1">
    <property type="nucleotide sequence ID" value="NZ_CP088155.1"/>
</dbReference>
<name>A0ABZ2TM35_9BACT</name>
<dbReference type="EMBL" id="CP088155">
    <property type="protein sequence ID" value="WYM97515.1"/>
    <property type="molecule type" value="Genomic_DNA"/>
</dbReference>
<dbReference type="Gene3D" id="3.40.50.450">
    <property type="match status" value="1"/>
</dbReference>
<reference evidence="1" key="1">
    <citation type="submission" date="2021-11" db="EMBL/GenBank/DDBJ databases">
        <title>The first genome sequence of unculturable Mycoplasma faucium obtained by de novo assembly of metagenomic reads.</title>
        <authorList>
            <person name="Sabat A.J."/>
            <person name="Bathoorn E."/>
            <person name="Akkerboom V."/>
            <person name="Friedrich A.W."/>
        </authorList>
    </citation>
    <scope>NUCLEOTIDE SEQUENCE [LARGE SCALE GENOMIC DNA]</scope>
    <source>
        <strain evidence="1">UMCG-MFM1</strain>
    </source>
</reference>
<organism evidence="1 2">
    <name type="scientific">Metamycoplasma faucium</name>
    <dbReference type="NCBI Taxonomy" id="56142"/>
    <lineage>
        <taxon>Bacteria</taxon>
        <taxon>Bacillati</taxon>
        <taxon>Mycoplasmatota</taxon>
        <taxon>Mycoplasmoidales</taxon>
        <taxon>Metamycoplasmataceae</taxon>
        <taxon>Metamycoplasma</taxon>
    </lineage>
</organism>